<dbReference type="InterPro" id="IPR027304">
    <property type="entry name" value="Trigger_fact/SurA_dom_sf"/>
</dbReference>
<dbReference type="InterPro" id="IPR050245">
    <property type="entry name" value="PrsA_foldase"/>
</dbReference>
<accession>A0A0F5YKF1</accession>
<dbReference type="PANTHER" id="PTHR47245">
    <property type="entry name" value="PEPTIDYLPROLYL ISOMERASE"/>
    <property type="match status" value="1"/>
</dbReference>
<sequence>MTGVYKVGETVIKAEEIPLLLKRYQLMPQFLREVIIDGAIAGIDCSEEEQKTALEKFAAQHQLTSAEAQQAWLKSQNLTTQDLQAIAERPVKLEKFKQNTWSNKVDNYFISRKSSLDHVVYSLIRTKNSGLAHELYFRILEGEQSLAEAAREYSEGPESRTGGLLGPVPLSQPHPAISKLLSVSQPGQLWAPRPLAEWMVIIRLEKFIPAQLDESMRRRLIDELFETWMREQLTAVGSLEPLQTSVSSVL</sequence>
<dbReference type="PATRIC" id="fig|1637645.4.peg.6617"/>
<dbReference type="PANTHER" id="PTHR47245:SF1">
    <property type="entry name" value="FOLDASE PROTEIN PRSA"/>
    <property type="match status" value="1"/>
</dbReference>
<dbReference type="SUPFAM" id="SSF54534">
    <property type="entry name" value="FKBP-like"/>
    <property type="match status" value="1"/>
</dbReference>
<dbReference type="SUPFAM" id="SSF109998">
    <property type="entry name" value="Triger factor/SurA peptide-binding domain-like"/>
    <property type="match status" value="1"/>
</dbReference>
<evidence type="ECO:0000313" key="8">
    <source>
        <dbReference type="EMBL" id="KKD38655.1"/>
    </source>
</evidence>
<protein>
    <recommendedName>
        <fullName evidence="2">peptidylprolyl isomerase</fullName>
        <ecNumber evidence="2">5.2.1.8</ecNumber>
    </recommendedName>
</protein>
<evidence type="ECO:0000259" key="7">
    <source>
        <dbReference type="PROSITE" id="PS50198"/>
    </source>
</evidence>
<dbReference type="RefSeq" id="WP_046277946.1">
    <property type="nucleotide sequence ID" value="NZ_LATL02000337.1"/>
</dbReference>
<proteinExistence type="predicted"/>
<evidence type="ECO:0000256" key="3">
    <source>
        <dbReference type="ARBA" id="ARBA00022729"/>
    </source>
</evidence>
<keyword evidence="4 6" id="KW-0697">Rotamase</keyword>
<dbReference type="InterPro" id="IPR046357">
    <property type="entry name" value="PPIase_dom_sf"/>
</dbReference>
<dbReference type="EMBL" id="LATL02000337">
    <property type="protein sequence ID" value="KKD38655.1"/>
    <property type="molecule type" value="Genomic_DNA"/>
</dbReference>
<comment type="catalytic activity">
    <reaction evidence="1">
        <text>[protein]-peptidylproline (omega=180) = [protein]-peptidylproline (omega=0)</text>
        <dbReference type="Rhea" id="RHEA:16237"/>
        <dbReference type="Rhea" id="RHEA-COMP:10747"/>
        <dbReference type="Rhea" id="RHEA-COMP:10748"/>
        <dbReference type="ChEBI" id="CHEBI:83833"/>
        <dbReference type="ChEBI" id="CHEBI:83834"/>
        <dbReference type="EC" id="5.2.1.8"/>
    </reaction>
</comment>
<dbReference type="InterPro" id="IPR000297">
    <property type="entry name" value="PPIase_PpiC"/>
</dbReference>
<dbReference type="Pfam" id="PF00639">
    <property type="entry name" value="Rotamase"/>
    <property type="match status" value="1"/>
</dbReference>
<dbReference type="Proteomes" id="UP000033607">
    <property type="component" value="Unassembled WGS sequence"/>
</dbReference>
<reference evidence="8 9" key="1">
    <citation type="submission" date="2015-06" db="EMBL/GenBank/DDBJ databases">
        <title>Draft genome assembly of filamentous brackish cyanobacterium Limnoraphis robusta strain CS-951.</title>
        <authorList>
            <person name="Willis A."/>
            <person name="Parks M."/>
            <person name="Burford M.A."/>
        </authorList>
    </citation>
    <scope>NUCLEOTIDE SEQUENCE [LARGE SCALE GENOMIC DNA]</scope>
    <source>
        <strain evidence="8 9">CS-951</strain>
    </source>
</reference>
<organism evidence="8 9">
    <name type="scientific">Limnoraphis robusta CS-951</name>
    <dbReference type="NCBI Taxonomy" id="1637645"/>
    <lineage>
        <taxon>Bacteria</taxon>
        <taxon>Bacillati</taxon>
        <taxon>Cyanobacteriota</taxon>
        <taxon>Cyanophyceae</taxon>
        <taxon>Oscillatoriophycideae</taxon>
        <taxon>Oscillatoriales</taxon>
        <taxon>Sirenicapillariaceae</taxon>
        <taxon>Limnoraphis</taxon>
    </lineage>
</organism>
<evidence type="ECO:0000313" key="9">
    <source>
        <dbReference type="Proteomes" id="UP000033607"/>
    </source>
</evidence>
<evidence type="ECO:0000256" key="6">
    <source>
        <dbReference type="PROSITE-ProRule" id="PRU00278"/>
    </source>
</evidence>
<dbReference type="GO" id="GO:0003755">
    <property type="term" value="F:peptidyl-prolyl cis-trans isomerase activity"/>
    <property type="evidence" value="ECO:0007669"/>
    <property type="project" value="UniProtKB-KW"/>
</dbReference>
<dbReference type="OrthoDB" id="507969at2"/>
<dbReference type="AlphaFoldDB" id="A0A0F5YKF1"/>
<evidence type="ECO:0000256" key="2">
    <source>
        <dbReference type="ARBA" id="ARBA00013194"/>
    </source>
</evidence>
<evidence type="ECO:0000256" key="4">
    <source>
        <dbReference type="ARBA" id="ARBA00023110"/>
    </source>
</evidence>
<name>A0A0F5YKF1_9CYAN</name>
<dbReference type="EC" id="5.2.1.8" evidence="2"/>
<evidence type="ECO:0000256" key="1">
    <source>
        <dbReference type="ARBA" id="ARBA00000971"/>
    </source>
</evidence>
<evidence type="ECO:0000256" key="5">
    <source>
        <dbReference type="ARBA" id="ARBA00023235"/>
    </source>
</evidence>
<gene>
    <name evidence="8" type="ORF">WN50_07710</name>
</gene>
<feature type="domain" description="PpiC" evidence="7">
    <location>
        <begin position="111"/>
        <end position="206"/>
    </location>
</feature>
<keyword evidence="5 6" id="KW-0413">Isomerase</keyword>
<dbReference type="Gene3D" id="3.10.50.40">
    <property type="match status" value="1"/>
</dbReference>
<dbReference type="PROSITE" id="PS50198">
    <property type="entry name" value="PPIC_PPIASE_2"/>
    <property type="match status" value="1"/>
</dbReference>
<keyword evidence="3" id="KW-0732">Signal</keyword>
<comment type="caution">
    <text evidence="8">The sequence shown here is derived from an EMBL/GenBank/DDBJ whole genome shotgun (WGS) entry which is preliminary data.</text>
</comment>